<dbReference type="InterPro" id="IPR036322">
    <property type="entry name" value="WD40_repeat_dom_sf"/>
</dbReference>
<protein>
    <recommendedName>
        <fullName evidence="11">Intraflagellar transport protein 80 homolog</fullName>
    </recommendedName>
</protein>
<dbReference type="Proteomes" id="UP000789595">
    <property type="component" value="Unassembled WGS sequence"/>
</dbReference>
<dbReference type="InterPro" id="IPR056456">
    <property type="entry name" value="Beta-prop_IFT80_2nd"/>
</dbReference>
<evidence type="ECO:0008006" key="11">
    <source>
        <dbReference type="Google" id="ProtNLM"/>
    </source>
</evidence>
<evidence type="ECO:0000256" key="1">
    <source>
        <dbReference type="ARBA" id="ARBA00004138"/>
    </source>
</evidence>
<dbReference type="InterPro" id="IPR056157">
    <property type="entry name" value="TPR_IFT80_172_dom"/>
</dbReference>
<dbReference type="Gene3D" id="2.130.10.10">
    <property type="entry name" value="YVTN repeat-like/Quinoprotein amine dehydrogenase"/>
    <property type="match status" value="2"/>
</dbReference>
<sequence>MVRLELVEKKAHAAMATCATWAPTNVLYSCSDDQTILKWDQQAEVTGKCCELDAYVTSIAWMPSVGRGVSDVFAVSACDGSFRLVTGSGREEKRVAAHHGACLRVLWNAEGSALYSAGEDGEVKCWSKTGHLRSTLVKAAHPVYAVADGPGGDALAYVCDRRIHVAPVGDAKARQATSWVAHDQVALALDWNAANGLLVSGGEDCRYKVWDSFGRQLYQSQPHVHVVTAVRWSPNGLYFAVGAYDLLKLCDRTGWSCSRESPRSGSIMDICWTADGTQLVGAGGAGALVFAHVVERKHEWKNYEATLTGQRSIHVRDVLTEIDETLDFNRDRVVEMALGYGYLVVSTTTQIYVYNVANFNTPYIFDSPETVSFIQLAEKFFLVLTPAAVAVYTYDGRKVSTPRFAGLRADRLSAPVLSLSPDLVAVVDSTDRRTVRLCDVMTGKPREPAVKHTADVAAVQLNQTPARQTHERQLLLVDRNDELWLYLCGTAEGHKLHTQVDSACWNETSEALCAIADGRLLVWGYPRVAFTDRDLLPGTLTTKDGAEFGQLAQVASFRGTKIVVRRADGAQVTATVAPYSDMLHEYGSQHRWDEAVGVCRFVEDRGCWCALASMALEASNLDVAEISLAALREVDKLQYILYVKSIPSAEARNAELALYKRRPDDAERILLQATPPLVYRAIKMRIRAFQWDKALDLAVKHRSHVDTVLAYRSKYLETYKKTETDDRFKQLNGSVEWSWEQVKSKKDLEKREEAARSGGPPPDKLKLPRFVPAEGGESKDDHK</sequence>
<organism evidence="8">
    <name type="scientific">Pelagomonas calceolata</name>
    <dbReference type="NCBI Taxonomy" id="35677"/>
    <lineage>
        <taxon>Eukaryota</taxon>
        <taxon>Sar</taxon>
        <taxon>Stramenopiles</taxon>
        <taxon>Ochrophyta</taxon>
        <taxon>Pelagophyceae</taxon>
        <taxon>Pelagomonadales</taxon>
        <taxon>Pelagomonadaceae</taxon>
        <taxon>Pelagomonas</taxon>
    </lineage>
</organism>
<accession>A0A7S4E941</accession>
<feature type="repeat" description="WD" evidence="4">
    <location>
        <begin position="179"/>
        <end position="211"/>
    </location>
</feature>
<gene>
    <name evidence="8" type="ORF">PCAL00307_LOCUS12788</name>
    <name evidence="9" type="ORF">PECAL_3P28680</name>
</gene>
<evidence type="ECO:0000313" key="8">
    <source>
        <dbReference type="EMBL" id="CAE0697352.1"/>
    </source>
</evidence>
<dbReference type="SUPFAM" id="SSF69322">
    <property type="entry name" value="Tricorn protease domain 2"/>
    <property type="match status" value="1"/>
</dbReference>
<name>A0A7S4E941_9STRA</name>
<dbReference type="GO" id="GO:0005929">
    <property type="term" value="C:cilium"/>
    <property type="evidence" value="ECO:0007669"/>
    <property type="project" value="UniProtKB-SubCell"/>
</dbReference>
<dbReference type="Pfam" id="PF00400">
    <property type="entry name" value="WD40"/>
    <property type="match status" value="3"/>
</dbReference>
<dbReference type="GO" id="GO:0030992">
    <property type="term" value="C:intraciliary transport particle B"/>
    <property type="evidence" value="ECO:0007669"/>
    <property type="project" value="TreeGrafter"/>
</dbReference>
<dbReference type="OrthoDB" id="408728at2759"/>
<dbReference type="AlphaFoldDB" id="A0A7S4E941"/>
<dbReference type="GO" id="GO:0060271">
    <property type="term" value="P:cilium assembly"/>
    <property type="evidence" value="ECO:0007669"/>
    <property type="project" value="TreeGrafter"/>
</dbReference>
<feature type="domain" description="IFT80 second beta-propeller" evidence="6">
    <location>
        <begin position="295"/>
        <end position="579"/>
    </location>
</feature>
<comment type="subcellular location">
    <subcellularLocation>
        <location evidence="1">Cell projection</location>
        <location evidence="1">Cilium</location>
    </subcellularLocation>
</comment>
<evidence type="ECO:0000259" key="6">
    <source>
        <dbReference type="Pfam" id="PF23335"/>
    </source>
</evidence>
<keyword evidence="2" id="KW-0969">Cilium</keyword>
<proteinExistence type="predicted"/>
<reference evidence="8" key="1">
    <citation type="submission" date="2021-01" db="EMBL/GenBank/DDBJ databases">
        <authorList>
            <person name="Corre E."/>
            <person name="Pelletier E."/>
            <person name="Niang G."/>
            <person name="Scheremetjew M."/>
            <person name="Finn R."/>
            <person name="Kale V."/>
            <person name="Holt S."/>
            <person name="Cochrane G."/>
            <person name="Meng A."/>
            <person name="Brown T."/>
            <person name="Cohen L."/>
        </authorList>
    </citation>
    <scope>NUCLEOTIDE SEQUENCE</scope>
    <source>
        <strain evidence="8">CCMP1756</strain>
    </source>
</reference>
<evidence type="ECO:0000259" key="7">
    <source>
        <dbReference type="Pfam" id="PF23387"/>
    </source>
</evidence>
<keyword evidence="3" id="KW-0966">Cell projection</keyword>
<dbReference type="PROSITE" id="PS51257">
    <property type="entry name" value="PROKAR_LIPOPROTEIN"/>
    <property type="match status" value="1"/>
</dbReference>
<reference evidence="9" key="2">
    <citation type="submission" date="2021-11" db="EMBL/GenBank/DDBJ databases">
        <authorList>
            <consortium name="Genoscope - CEA"/>
            <person name="William W."/>
        </authorList>
    </citation>
    <scope>NUCLEOTIDE SEQUENCE</scope>
</reference>
<keyword evidence="10" id="KW-1185">Reference proteome</keyword>
<dbReference type="Gene3D" id="1.25.40.470">
    <property type="match status" value="1"/>
</dbReference>
<keyword evidence="4" id="KW-0853">WD repeat</keyword>
<feature type="repeat" description="WD" evidence="4">
    <location>
        <begin position="95"/>
        <end position="127"/>
    </location>
</feature>
<dbReference type="InterPro" id="IPR015943">
    <property type="entry name" value="WD40/YVTN_repeat-like_dom_sf"/>
</dbReference>
<feature type="region of interest" description="Disordered" evidence="5">
    <location>
        <begin position="744"/>
        <end position="783"/>
    </location>
</feature>
<dbReference type="Pfam" id="PF23335">
    <property type="entry name" value="Beta-prop_IFT80_2nd"/>
    <property type="match status" value="1"/>
</dbReference>
<dbReference type="PANTHER" id="PTHR24098:SF0">
    <property type="entry name" value="OUTER SEGMENT 5"/>
    <property type="match status" value="1"/>
</dbReference>
<dbReference type="SMART" id="SM00320">
    <property type="entry name" value="WD40"/>
    <property type="match status" value="6"/>
</dbReference>
<feature type="domain" description="IFT80/172/WDR35 TPR" evidence="7">
    <location>
        <begin position="607"/>
        <end position="754"/>
    </location>
</feature>
<evidence type="ECO:0000313" key="10">
    <source>
        <dbReference type="Proteomes" id="UP000789595"/>
    </source>
</evidence>
<dbReference type="PANTHER" id="PTHR24098">
    <property type="entry name" value="OUTER SEGMENT 5"/>
    <property type="match status" value="1"/>
</dbReference>
<dbReference type="Pfam" id="PF23387">
    <property type="entry name" value="TPR_IFT80_172"/>
    <property type="match status" value="1"/>
</dbReference>
<evidence type="ECO:0000256" key="2">
    <source>
        <dbReference type="ARBA" id="ARBA00023069"/>
    </source>
</evidence>
<dbReference type="InterPro" id="IPR001680">
    <property type="entry name" value="WD40_rpt"/>
</dbReference>
<dbReference type="EMBL" id="HBIW01014855">
    <property type="protein sequence ID" value="CAE0697352.1"/>
    <property type="molecule type" value="Transcribed_RNA"/>
</dbReference>
<dbReference type="SUPFAM" id="SSF50978">
    <property type="entry name" value="WD40 repeat-like"/>
    <property type="match status" value="1"/>
</dbReference>
<evidence type="ECO:0000256" key="4">
    <source>
        <dbReference type="PROSITE-ProRule" id="PRU00221"/>
    </source>
</evidence>
<evidence type="ECO:0000313" key="9">
    <source>
        <dbReference type="EMBL" id="CAH0372821.1"/>
    </source>
</evidence>
<dbReference type="EMBL" id="CAKKNE010000003">
    <property type="protein sequence ID" value="CAH0372821.1"/>
    <property type="molecule type" value="Genomic_DNA"/>
</dbReference>
<dbReference type="FunFam" id="1.25.40.470:FF:000007">
    <property type="entry name" value="Intraflagellar transport 80 homolog (Chlamydomonas)"/>
    <property type="match status" value="1"/>
</dbReference>
<evidence type="ECO:0000256" key="3">
    <source>
        <dbReference type="ARBA" id="ARBA00023273"/>
    </source>
</evidence>
<feature type="compositionally biased region" description="Basic and acidic residues" evidence="5">
    <location>
        <begin position="744"/>
        <end position="755"/>
    </location>
</feature>
<dbReference type="PROSITE" id="PS50082">
    <property type="entry name" value="WD_REPEATS_2"/>
    <property type="match status" value="2"/>
</dbReference>
<evidence type="ECO:0000256" key="5">
    <source>
        <dbReference type="SAM" id="MobiDB-lite"/>
    </source>
</evidence>